<evidence type="ECO:0000313" key="3">
    <source>
        <dbReference type="Proteomes" id="UP000094070"/>
    </source>
</evidence>
<reference evidence="2 3" key="1">
    <citation type="journal article" date="2012" name="Science">
        <title>Ecological populations of bacteria act as socially cohesive units of antibiotic production and resistance.</title>
        <authorList>
            <person name="Cordero O.X."/>
            <person name="Wildschutte H."/>
            <person name="Kirkup B."/>
            <person name="Proehl S."/>
            <person name="Ngo L."/>
            <person name="Hussain F."/>
            <person name="Le Roux F."/>
            <person name="Mincer T."/>
            <person name="Polz M.F."/>
        </authorList>
    </citation>
    <scope>NUCLEOTIDE SEQUENCE [LARGE SCALE GENOMIC DNA]</scope>
    <source>
        <strain evidence="2 3">1S-45</strain>
    </source>
</reference>
<keyword evidence="1" id="KW-0472">Membrane</keyword>
<keyword evidence="1" id="KW-1133">Transmembrane helix</keyword>
<dbReference type="EMBL" id="AJYK02000016">
    <property type="protein sequence ID" value="OEF28981.1"/>
    <property type="molecule type" value="Genomic_DNA"/>
</dbReference>
<keyword evidence="1" id="KW-0812">Transmembrane</keyword>
<dbReference type="RefSeq" id="WP_017026512.1">
    <property type="nucleotide sequence ID" value="NZ_AJYK02000016.1"/>
</dbReference>
<name>A0A1E5E5H3_9VIBR</name>
<dbReference type="eggNOG" id="ENOG50334NY">
    <property type="taxonomic scope" value="Bacteria"/>
</dbReference>
<comment type="caution">
    <text evidence="2">The sequence shown here is derived from an EMBL/GenBank/DDBJ whole genome shotgun (WGS) entry which is preliminary data.</text>
</comment>
<feature type="transmembrane region" description="Helical" evidence="1">
    <location>
        <begin position="89"/>
        <end position="109"/>
    </location>
</feature>
<evidence type="ECO:0000313" key="2">
    <source>
        <dbReference type="EMBL" id="OEF28981.1"/>
    </source>
</evidence>
<gene>
    <name evidence="2" type="ORF">A1QC_14250</name>
</gene>
<proteinExistence type="predicted"/>
<keyword evidence="3" id="KW-1185">Reference proteome</keyword>
<accession>A0A1E5E5H3</accession>
<feature type="transmembrane region" description="Helical" evidence="1">
    <location>
        <begin position="34"/>
        <end position="58"/>
    </location>
</feature>
<sequence>MIGHVVKTTFIALGVGFITELTNSWLGSEFLHTFLAQNLVTILIALLAINATTMGIVLTKVREMVDSKGSASCFKRTRDQMLLSIKEQIALVVIAISILSIKGSEHIIAIDNAELLLNVAIIGVFVYSLMVLYDTAKSVLIIIDFDG</sequence>
<dbReference type="AlphaFoldDB" id="A0A1E5E5H3"/>
<dbReference type="Proteomes" id="UP000094070">
    <property type="component" value="Unassembled WGS sequence"/>
</dbReference>
<evidence type="ECO:0000256" key="1">
    <source>
        <dbReference type="SAM" id="Phobius"/>
    </source>
</evidence>
<dbReference type="OrthoDB" id="7066882at2"/>
<organism evidence="2 3">
    <name type="scientific">Vibrio rumoiensis 1S-45</name>
    <dbReference type="NCBI Taxonomy" id="1188252"/>
    <lineage>
        <taxon>Bacteria</taxon>
        <taxon>Pseudomonadati</taxon>
        <taxon>Pseudomonadota</taxon>
        <taxon>Gammaproteobacteria</taxon>
        <taxon>Vibrionales</taxon>
        <taxon>Vibrionaceae</taxon>
        <taxon>Vibrio</taxon>
    </lineage>
</organism>
<protein>
    <submittedName>
        <fullName evidence="2">Uncharacterized protein</fullName>
    </submittedName>
</protein>
<feature type="transmembrane region" description="Helical" evidence="1">
    <location>
        <begin position="115"/>
        <end position="133"/>
    </location>
</feature>